<dbReference type="InterPro" id="IPR000515">
    <property type="entry name" value="MetI-like"/>
</dbReference>
<dbReference type="InterPro" id="IPR045621">
    <property type="entry name" value="BPD_transp_1_N"/>
</dbReference>
<feature type="domain" description="ABC transmembrane type-1" evidence="11">
    <location>
        <begin position="98"/>
        <end position="295"/>
    </location>
</feature>
<evidence type="ECO:0000313" key="13">
    <source>
        <dbReference type="Proteomes" id="UP000219689"/>
    </source>
</evidence>
<dbReference type="Gene3D" id="1.10.3720.10">
    <property type="entry name" value="MetI-like"/>
    <property type="match status" value="1"/>
</dbReference>
<name>A0A2A5QQD0_9EURY</name>
<keyword evidence="6 10" id="KW-1133">Transmembrane helix</keyword>
<dbReference type="PANTHER" id="PTHR43163:SF6">
    <property type="entry name" value="DIPEPTIDE TRANSPORT SYSTEM PERMEASE PROTEIN DPPB-RELATED"/>
    <property type="match status" value="1"/>
</dbReference>
<evidence type="ECO:0000256" key="6">
    <source>
        <dbReference type="ARBA" id="ARBA00022989"/>
    </source>
</evidence>
<dbReference type="GO" id="GO:0015099">
    <property type="term" value="F:nickel cation transmembrane transporter activity"/>
    <property type="evidence" value="ECO:0007669"/>
    <property type="project" value="InterPro"/>
</dbReference>
<reference evidence="12 13" key="1">
    <citation type="submission" date="2017-09" db="EMBL/GenBank/DDBJ databases">
        <title>Genome sequences of Natrinema ejinorence JCM 13890T.</title>
        <authorList>
            <person name="Roh S.W."/>
            <person name="Kim Y.B."/>
            <person name="Kim J.Y."/>
        </authorList>
    </citation>
    <scope>NUCLEOTIDE SEQUENCE [LARGE SCALE GENOMIC DNA]</scope>
    <source>
        <strain evidence="12 13">JCM 13890</strain>
    </source>
</reference>
<feature type="transmembrane region" description="Helical" evidence="10">
    <location>
        <begin position="276"/>
        <end position="295"/>
    </location>
</feature>
<dbReference type="OrthoDB" id="44105at2157"/>
<dbReference type="InterPro" id="IPR035906">
    <property type="entry name" value="MetI-like_sf"/>
</dbReference>
<evidence type="ECO:0000256" key="2">
    <source>
        <dbReference type="ARBA" id="ARBA00022448"/>
    </source>
</evidence>
<gene>
    <name evidence="12" type="ORF">CP557_00045</name>
</gene>
<evidence type="ECO:0000256" key="3">
    <source>
        <dbReference type="ARBA" id="ARBA00022475"/>
    </source>
</evidence>
<comment type="caution">
    <text evidence="12">The sequence shown here is derived from an EMBL/GenBank/DDBJ whole genome shotgun (WGS) entry which is preliminary data.</text>
</comment>
<dbReference type="AlphaFoldDB" id="A0A2A5QQD0"/>
<dbReference type="GO" id="GO:0005886">
    <property type="term" value="C:plasma membrane"/>
    <property type="evidence" value="ECO:0007669"/>
    <property type="project" value="UniProtKB-SubCell"/>
</dbReference>
<dbReference type="PROSITE" id="PS50928">
    <property type="entry name" value="ABC_TM1"/>
    <property type="match status" value="1"/>
</dbReference>
<feature type="transmembrane region" description="Helical" evidence="10">
    <location>
        <begin position="104"/>
        <end position="125"/>
    </location>
</feature>
<dbReference type="CDD" id="cd06261">
    <property type="entry name" value="TM_PBP2"/>
    <property type="match status" value="1"/>
</dbReference>
<evidence type="ECO:0000256" key="5">
    <source>
        <dbReference type="ARBA" id="ARBA00022692"/>
    </source>
</evidence>
<evidence type="ECO:0000256" key="4">
    <source>
        <dbReference type="ARBA" id="ARBA00022596"/>
    </source>
</evidence>
<evidence type="ECO:0000256" key="8">
    <source>
        <dbReference type="ARBA" id="ARBA00023136"/>
    </source>
</evidence>
<keyword evidence="7" id="KW-0406">Ion transport</keyword>
<evidence type="ECO:0000256" key="1">
    <source>
        <dbReference type="ARBA" id="ARBA00004651"/>
    </source>
</evidence>
<dbReference type="RefSeq" id="WP_097378017.1">
    <property type="nucleotide sequence ID" value="NZ_NXNI01000001.1"/>
</dbReference>
<keyword evidence="5 10" id="KW-0812">Transmembrane</keyword>
<organism evidence="12 13">
    <name type="scientific">Natrinema ejinorense</name>
    <dbReference type="NCBI Taxonomy" id="373386"/>
    <lineage>
        <taxon>Archaea</taxon>
        <taxon>Methanobacteriati</taxon>
        <taxon>Methanobacteriota</taxon>
        <taxon>Stenosarchaea group</taxon>
        <taxon>Halobacteria</taxon>
        <taxon>Halobacteriales</taxon>
        <taxon>Natrialbaceae</taxon>
        <taxon>Natrinema</taxon>
    </lineage>
</organism>
<accession>A0A2A5QQD0</accession>
<keyword evidence="4" id="KW-0533">Nickel</keyword>
<evidence type="ECO:0000313" key="12">
    <source>
        <dbReference type="EMBL" id="PCR89066.1"/>
    </source>
</evidence>
<sequence>MSYLLRRIASSVVVLLGVTVLTFGLTHLTPGDPARTILAERHGRQPSEQSVAEFRAEQGLDEPIPLQYIDWLGNVVRGDLGRSYYGDGTVLELLVEHLPNTAELAGVSILVAVVIAVPVGTLSAVYRGTWIDYLGQIAALVGVSMPNFWLGYLLIIGVALRLEFVPVYGAGTLAHLVLPALTLGSGMAALLTRLVRSSLLETLAEPYVDAARSRGLAERGVVVAHALRTALLPVVTMVGLQLGSVLGGAVVVEVVFQRPGLGTLVVDAVFARDYPIVQGATLVVGVTFVIVNLLTDLAYRRLDPRVSLQGDRT</sequence>
<keyword evidence="2 10" id="KW-0813">Transport</keyword>
<feature type="transmembrane region" description="Helical" evidence="10">
    <location>
        <begin position="12"/>
        <end position="29"/>
    </location>
</feature>
<comment type="similarity">
    <text evidence="9">Belongs to the binding-protein-dependent transport system permease family. OppBC subfamily.</text>
</comment>
<dbReference type="Pfam" id="PF19300">
    <property type="entry name" value="BPD_transp_1_N"/>
    <property type="match status" value="1"/>
</dbReference>
<dbReference type="Pfam" id="PF00528">
    <property type="entry name" value="BPD_transp_1"/>
    <property type="match status" value="1"/>
</dbReference>
<evidence type="ECO:0000256" key="10">
    <source>
        <dbReference type="RuleBase" id="RU363032"/>
    </source>
</evidence>
<feature type="transmembrane region" description="Helical" evidence="10">
    <location>
        <begin position="230"/>
        <end position="256"/>
    </location>
</feature>
<proteinExistence type="inferred from homology"/>
<keyword evidence="13" id="KW-1185">Reference proteome</keyword>
<protein>
    <submittedName>
        <fullName evidence="12">Glutathione ABC transporter permease GsiC</fullName>
    </submittedName>
</protein>
<feature type="transmembrane region" description="Helical" evidence="10">
    <location>
        <begin position="172"/>
        <end position="191"/>
    </location>
</feature>
<feature type="transmembrane region" description="Helical" evidence="10">
    <location>
        <begin position="137"/>
        <end position="160"/>
    </location>
</feature>
<evidence type="ECO:0000259" key="11">
    <source>
        <dbReference type="PROSITE" id="PS50928"/>
    </source>
</evidence>
<dbReference type="InterPro" id="IPR050045">
    <property type="entry name" value="Opp2B"/>
</dbReference>
<comment type="subcellular location">
    <subcellularLocation>
        <location evidence="1 10">Cell membrane</location>
        <topology evidence="1 10">Multi-pass membrane protein</topology>
    </subcellularLocation>
</comment>
<dbReference type="EMBL" id="NXNI01000001">
    <property type="protein sequence ID" value="PCR89066.1"/>
    <property type="molecule type" value="Genomic_DNA"/>
</dbReference>
<dbReference type="PANTHER" id="PTHR43163">
    <property type="entry name" value="DIPEPTIDE TRANSPORT SYSTEM PERMEASE PROTEIN DPPB-RELATED"/>
    <property type="match status" value="1"/>
</dbReference>
<keyword evidence="8 10" id="KW-0472">Membrane</keyword>
<keyword evidence="3" id="KW-1003">Cell membrane</keyword>
<evidence type="ECO:0000256" key="7">
    <source>
        <dbReference type="ARBA" id="ARBA00023065"/>
    </source>
</evidence>
<dbReference type="SUPFAM" id="SSF161098">
    <property type="entry name" value="MetI-like"/>
    <property type="match status" value="1"/>
</dbReference>
<evidence type="ECO:0000256" key="9">
    <source>
        <dbReference type="ARBA" id="ARBA00024202"/>
    </source>
</evidence>
<dbReference type="NCBIfam" id="NF045470">
    <property type="entry name" value="Opp2B"/>
    <property type="match status" value="1"/>
</dbReference>
<dbReference type="Proteomes" id="UP000219689">
    <property type="component" value="Unassembled WGS sequence"/>
</dbReference>